<accession>A0ABV6DRK2</accession>
<proteinExistence type="predicted"/>
<feature type="domain" description="Polysaccharide pyruvyl transferase" evidence="1">
    <location>
        <begin position="13"/>
        <end position="262"/>
    </location>
</feature>
<dbReference type="PANTHER" id="PTHR36836:SF1">
    <property type="entry name" value="COLANIC ACID BIOSYNTHESIS PROTEIN WCAK"/>
    <property type="match status" value="1"/>
</dbReference>
<sequence>MNLCVCGYYGFGNFGDELFLRTLAQQFPEDAVFPYSPLVDIAQVDAVIIGGGDLITPYHYNNYYFPEALRGLPTWVYGVGIVDFYPENTWPAAAVNRYRERLQETNGLYLRDEWSVQTARSHSFHSAVELVPDIAFSYKEPRYPFRFSASKKTVGVCVFAYDDFPFDSFVKLLGEISRQNLALVLIPVVHHVNNPYTDLAVCARIRDAVKDAHPAADIVVAEAATDLDITYRCLQSVDYLISFKLHPALVALRGGVPVLSLSKMGKVRSLLRSLGLSAYFADYEAPHSVLADRVEMLLSQGKADVDRVLPLIRDKETTGTAKLQSLREQIRAVCGR</sequence>
<dbReference type="PANTHER" id="PTHR36836">
    <property type="entry name" value="COLANIC ACID BIOSYNTHESIS PROTEIN WCAK"/>
    <property type="match status" value="1"/>
</dbReference>
<name>A0ABV6DRK2_9BACL</name>
<evidence type="ECO:0000313" key="3">
    <source>
        <dbReference type="Proteomes" id="UP001589776"/>
    </source>
</evidence>
<dbReference type="RefSeq" id="WP_377472715.1">
    <property type="nucleotide sequence ID" value="NZ_JBHLWN010000090.1"/>
</dbReference>
<comment type="caution">
    <text evidence="2">The sequence shown here is derived from an EMBL/GenBank/DDBJ whole genome shotgun (WGS) entry which is preliminary data.</text>
</comment>
<dbReference type="InterPro" id="IPR007345">
    <property type="entry name" value="Polysacch_pyruvyl_Trfase"/>
</dbReference>
<keyword evidence="3" id="KW-1185">Reference proteome</keyword>
<gene>
    <name evidence="2" type="ORF">ACFFK0_23035</name>
</gene>
<dbReference type="Proteomes" id="UP001589776">
    <property type="component" value="Unassembled WGS sequence"/>
</dbReference>
<reference evidence="2 3" key="1">
    <citation type="submission" date="2024-09" db="EMBL/GenBank/DDBJ databases">
        <authorList>
            <person name="Sun Q."/>
            <person name="Mori K."/>
        </authorList>
    </citation>
    <scope>NUCLEOTIDE SEQUENCE [LARGE SCALE GENOMIC DNA]</scope>
    <source>
        <strain evidence="2 3">CCM 7759</strain>
    </source>
</reference>
<evidence type="ECO:0000259" key="1">
    <source>
        <dbReference type="Pfam" id="PF04230"/>
    </source>
</evidence>
<evidence type="ECO:0000313" key="2">
    <source>
        <dbReference type="EMBL" id="MFC0215272.1"/>
    </source>
</evidence>
<dbReference type="EMBL" id="JBHLWN010000090">
    <property type="protein sequence ID" value="MFC0215272.1"/>
    <property type="molecule type" value="Genomic_DNA"/>
</dbReference>
<protein>
    <submittedName>
        <fullName evidence="2">Polysaccharide pyruvyl transferase family protein</fullName>
    </submittedName>
</protein>
<dbReference type="GO" id="GO:0016740">
    <property type="term" value="F:transferase activity"/>
    <property type="evidence" value="ECO:0007669"/>
    <property type="project" value="UniProtKB-KW"/>
</dbReference>
<keyword evidence="2" id="KW-0808">Transferase</keyword>
<dbReference type="Pfam" id="PF04230">
    <property type="entry name" value="PS_pyruv_trans"/>
    <property type="match status" value="1"/>
</dbReference>
<organism evidence="2 3">
    <name type="scientific">Paenibacillus chartarius</name>
    <dbReference type="NCBI Taxonomy" id="747481"/>
    <lineage>
        <taxon>Bacteria</taxon>
        <taxon>Bacillati</taxon>
        <taxon>Bacillota</taxon>
        <taxon>Bacilli</taxon>
        <taxon>Bacillales</taxon>
        <taxon>Paenibacillaceae</taxon>
        <taxon>Paenibacillus</taxon>
    </lineage>
</organism>